<dbReference type="Pfam" id="PF13551">
    <property type="entry name" value="HTH_29"/>
    <property type="match status" value="1"/>
</dbReference>
<dbReference type="InterPro" id="IPR012337">
    <property type="entry name" value="RNaseH-like_sf"/>
</dbReference>
<name>A0A177MYC9_9GAMM</name>
<dbReference type="GO" id="GO:0003676">
    <property type="term" value="F:nucleic acid binding"/>
    <property type="evidence" value="ECO:0007669"/>
    <property type="project" value="InterPro"/>
</dbReference>
<evidence type="ECO:0000313" key="4">
    <source>
        <dbReference type="Proteomes" id="UP000078476"/>
    </source>
</evidence>
<sequence>MKEFITMNQPELHRVEVIQKLSDKRLTESEAAEQCHLSVRQIRRLKKSYQAHGAQGLINKKRGKPSNHRYPESVKALALAYIQEYYCDFRPTLAGEKLSEHHDLHLSHETLRQWMMEAELWQSKGQRLKRPYQPRNRRECLGELIQIDGSPHDWFEGRGPKCTLIVYIDDATGQLMECQFVISESTFTYFDSTRRYLGKHGKPVAFYSDKHSVFRTNKTGELGGDGVTQFGRALTDLNIDIICANTPQAKGRVERVNQTLQDRLVKEMRLRDIADAEHGNRYLPEFIAKFNDQFGKEAINPKNVHRELMPQEDLNEIFSWQEERTLSKNLTLQYDKILYLIEDSVDNRSLARNKVTVFEYFDGSVKIKWQHRELPYRIFDKIQKVDQGEIVNNKRLGAVLNYIKEKQELNDEARSASVPSRQHLGKSSTTKIRNTAKARSGK</sequence>
<feature type="compositionally biased region" description="Polar residues" evidence="1">
    <location>
        <begin position="417"/>
        <end position="433"/>
    </location>
</feature>
<dbReference type="InterPro" id="IPR009057">
    <property type="entry name" value="Homeodomain-like_sf"/>
</dbReference>
<dbReference type="PANTHER" id="PTHR35004:SF7">
    <property type="entry name" value="INTEGRASE PROTEIN"/>
    <property type="match status" value="1"/>
</dbReference>
<evidence type="ECO:0000256" key="1">
    <source>
        <dbReference type="SAM" id="MobiDB-lite"/>
    </source>
</evidence>
<dbReference type="Gene3D" id="3.30.420.10">
    <property type="entry name" value="Ribonuclease H-like superfamily/Ribonuclease H"/>
    <property type="match status" value="1"/>
</dbReference>
<dbReference type="AlphaFoldDB" id="A0A177MYC9"/>
<dbReference type="GO" id="GO:0015074">
    <property type="term" value="P:DNA integration"/>
    <property type="evidence" value="ECO:0007669"/>
    <property type="project" value="InterPro"/>
</dbReference>
<organism evidence="3 4">
    <name type="scientific">Methylomonas lenta</name>
    <dbReference type="NCBI Taxonomy" id="980561"/>
    <lineage>
        <taxon>Bacteria</taxon>
        <taxon>Pseudomonadati</taxon>
        <taxon>Pseudomonadota</taxon>
        <taxon>Gammaproteobacteria</taxon>
        <taxon>Methylococcales</taxon>
        <taxon>Methylococcaceae</taxon>
        <taxon>Methylomonas</taxon>
    </lineage>
</organism>
<dbReference type="NCBIfam" id="NF033594">
    <property type="entry name" value="transpos_ISNCY_2"/>
    <property type="match status" value="1"/>
</dbReference>
<accession>A0A177MYC9</accession>
<dbReference type="RefSeq" id="WP_066986655.1">
    <property type="nucleotide sequence ID" value="NZ_LUUI01000150.1"/>
</dbReference>
<reference evidence="3 4" key="1">
    <citation type="submission" date="2016-03" db="EMBL/GenBank/DDBJ databases">
        <authorList>
            <person name="Ploux O."/>
        </authorList>
    </citation>
    <scope>NUCLEOTIDE SEQUENCE [LARGE SCALE GENOMIC DNA]</scope>
    <source>
        <strain evidence="3 4">R-45370</strain>
    </source>
</reference>
<dbReference type="InterPro" id="IPR036397">
    <property type="entry name" value="RNaseH_sf"/>
</dbReference>
<evidence type="ECO:0000259" key="2">
    <source>
        <dbReference type="PROSITE" id="PS50994"/>
    </source>
</evidence>
<dbReference type="SUPFAM" id="SSF53098">
    <property type="entry name" value="Ribonuclease H-like"/>
    <property type="match status" value="1"/>
</dbReference>
<dbReference type="InterPro" id="IPR047797">
    <property type="entry name" value="ISNCY_transpos"/>
</dbReference>
<feature type="region of interest" description="Disordered" evidence="1">
    <location>
        <begin position="410"/>
        <end position="442"/>
    </location>
</feature>
<proteinExistence type="predicted"/>
<dbReference type="Proteomes" id="UP000078476">
    <property type="component" value="Unassembled WGS sequence"/>
</dbReference>
<feature type="domain" description="Integrase catalytic" evidence="2">
    <location>
        <begin position="130"/>
        <end position="318"/>
    </location>
</feature>
<dbReference type="SUPFAM" id="SSF46689">
    <property type="entry name" value="Homeodomain-like"/>
    <property type="match status" value="1"/>
</dbReference>
<comment type="caution">
    <text evidence="3">The sequence shown here is derived from an EMBL/GenBank/DDBJ whole genome shotgun (WGS) entry which is preliminary data.</text>
</comment>
<dbReference type="STRING" id="980561.A1359_15650"/>
<dbReference type="InterPro" id="IPR001584">
    <property type="entry name" value="Integrase_cat-core"/>
</dbReference>
<dbReference type="EMBL" id="LUUI01000150">
    <property type="protein sequence ID" value="OAI10697.1"/>
    <property type="molecule type" value="Genomic_DNA"/>
</dbReference>
<evidence type="ECO:0000313" key="3">
    <source>
        <dbReference type="EMBL" id="OAI10697.1"/>
    </source>
</evidence>
<dbReference type="PROSITE" id="PS50994">
    <property type="entry name" value="INTEGRASE"/>
    <property type="match status" value="1"/>
</dbReference>
<protein>
    <submittedName>
        <fullName evidence="3">Transposase</fullName>
    </submittedName>
</protein>
<dbReference type="OrthoDB" id="5655881at2"/>
<keyword evidence="4" id="KW-1185">Reference proteome</keyword>
<gene>
    <name evidence="3" type="ORF">A1359_15650</name>
</gene>
<dbReference type="PANTHER" id="PTHR35004">
    <property type="entry name" value="TRANSPOSASE RV3428C-RELATED"/>
    <property type="match status" value="1"/>
</dbReference>